<dbReference type="GO" id="GO:0005737">
    <property type="term" value="C:cytoplasm"/>
    <property type="evidence" value="ECO:0007669"/>
    <property type="project" value="TreeGrafter"/>
</dbReference>
<gene>
    <name evidence="7" type="ORF">METZ01_LOCUS168767</name>
</gene>
<evidence type="ECO:0000256" key="3">
    <source>
        <dbReference type="ARBA" id="ARBA00022576"/>
    </source>
</evidence>
<dbReference type="CDD" id="cd00609">
    <property type="entry name" value="AAT_like"/>
    <property type="match status" value="1"/>
</dbReference>
<dbReference type="InterPro" id="IPR015422">
    <property type="entry name" value="PyrdxlP-dep_Trfase_small"/>
</dbReference>
<keyword evidence="5" id="KW-0663">Pyridoxal phosphate</keyword>
<dbReference type="Gene3D" id="3.40.640.10">
    <property type="entry name" value="Type I PLP-dependent aspartate aminotransferase-like (Major domain)"/>
    <property type="match status" value="1"/>
</dbReference>
<evidence type="ECO:0000313" key="7">
    <source>
        <dbReference type="EMBL" id="SVB15913.1"/>
    </source>
</evidence>
<dbReference type="SUPFAM" id="SSF53383">
    <property type="entry name" value="PLP-dependent transferases"/>
    <property type="match status" value="1"/>
</dbReference>
<keyword evidence="4" id="KW-0808">Transferase</keyword>
<comment type="similarity">
    <text evidence="2">Belongs to the class-I pyridoxal-phosphate-dependent aminotransferase family.</text>
</comment>
<evidence type="ECO:0000256" key="4">
    <source>
        <dbReference type="ARBA" id="ARBA00022679"/>
    </source>
</evidence>
<evidence type="ECO:0000256" key="1">
    <source>
        <dbReference type="ARBA" id="ARBA00001933"/>
    </source>
</evidence>
<dbReference type="AlphaFoldDB" id="A0A382BS64"/>
<dbReference type="InterPro" id="IPR004839">
    <property type="entry name" value="Aminotransferase_I/II_large"/>
</dbReference>
<evidence type="ECO:0000259" key="6">
    <source>
        <dbReference type="Pfam" id="PF00155"/>
    </source>
</evidence>
<accession>A0A382BS64</accession>
<evidence type="ECO:0000256" key="2">
    <source>
        <dbReference type="ARBA" id="ARBA00007441"/>
    </source>
</evidence>
<dbReference type="InterPro" id="IPR015421">
    <property type="entry name" value="PyrdxlP-dep_Trfase_major"/>
</dbReference>
<protein>
    <recommendedName>
        <fullName evidence="6">Aminotransferase class I/classII large domain-containing protein</fullName>
    </recommendedName>
</protein>
<dbReference type="NCBIfam" id="NF006569">
    <property type="entry name" value="PRK09082.1"/>
    <property type="match status" value="1"/>
</dbReference>
<dbReference type="GO" id="GO:0016212">
    <property type="term" value="F:kynurenine-oxoglutarate transaminase activity"/>
    <property type="evidence" value="ECO:0007669"/>
    <property type="project" value="TreeGrafter"/>
</dbReference>
<comment type="cofactor">
    <cofactor evidence="1">
        <name>pyridoxal 5'-phosphate</name>
        <dbReference type="ChEBI" id="CHEBI:597326"/>
    </cofactor>
</comment>
<dbReference type="PANTHER" id="PTHR43807">
    <property type="entry name" value="FI04487P"/>
    <property type="match status" value="1"/>
</dbReference>
<keyword evidence="3" id="KW-0032">Aminotransferase</keyword>
<name>A0A382BS64_9ZZZZ</name>
<evidence type="ECO:0000256" key="5">
    <source>
        <dbReference type="ARBA" id="ARBA00022898"/>
    </source>
</evidence>
<dbReference type="GO" id="GO:0030170">
    <property type="term" value="F:pyridoxal phosphate binding"/>
    <property type="evidence" value="ECO:0007669"/>
    <property type="project" value="InterPro"/>
</dbReference>
<dbReference type="EMBL" id="UINC01030852">
    <property type="protein sequence ID" value="SVB15913.1"/>
    <property type="molecule type" value="Genomic_DNA"/>
</dbReference>
<organism evidence="7">
    <name type="scientific">marine metagenome</name>
    <dbReference type="NCBI Taxonomy" id="408172"/>
    <lineage>
        <taxon>unclassified sequences</taxon>
        <taxon>metagenomes</taxon>
        <taxon>ecological metagenomes</taxon>
    </lineage>
</organism>
<dbReference type="PANTHER" id="PTHR43807:SF20">
    <property type="entry name" value="FI04487P"/>
    <property type="match status" value="1"/>
</dbReference>
<feature type="domain" description="Aminotransferase class I/classII large" evidence="6">
    <location>
        <begin position="29"/>
        <end position="377"/>
    </location>
</feature>
<dbReference type="Gene3D" id="3.90.1150.10">
    <property type="entry name" value="Aspartate Aminotransferase, domain 1"/>
    <property type="match status" value="1"/>
</dbReference>
<dbReference type="InterPro" id="IPR051326">
    <property type="entry name" value="Kynurenine-oxoglutarate_AT"/>
</dbReference>
<sequence>MEAFQSKLPNVGTTIFTVMSRLADECGAINLSQGFPDFHPPKDLLERVSHYFHSGHNQYAPMMGVASLREATARKIERLYGIQPDPETEITVTSGATEALFCAIHAIVRPGDEVIVFDPAYDSYEPAITLAGAKTVHLPMSLSDFSIDWERLAGSLSDRTRMVIINTPHNPTGAVLTHEDLTRLADLLRPYQCYVLSDEVYEHIIFDGQRHSTVLAHEELSKKCFAVFSFGKTYHATGWKIGYCVAPSSLSREFRRVHQFNTFTTITPVQYALADYLDEHPEHYLGLSDFYQEKCNFFQGLMKQSPFKLRACRGTYFQLADYSAISDVPDMEFARWLTVEHGVAVIPVSVFCSAALDAHLVRFCFAKEAGTLERAAKILGNL</sequence>
<dbReference type="Pfam" id="PF00155">
    <property type="entry name" value="Aminotran_1_2"/>
    <property type="match status" value="1"/>
</dbReference>
<dbReference type="InterPro" id="IPR015424">
    <property type="entry name" value="PyrdxlP-dep_Trfase"/>
</dbReference>
<reference evidence="7" key="1">
    <citation type="submission" date="2018-05" db="EMBL/GenBank/DDBJ databases">
        <authorList>
            <person name="Lanie J.A."/>
            <person name="Ng W.-L."/>
            <person name="Kazmierczak K.M."/>
            <person name="Andrzejewski T.M."/>
            <person name="Davidsen T.M."/>
            <person name="Wayne K.J."/>
            <person name="Tettelin H."/>
            <person name="Glass J.I."/>
            <person name="Rusch D."/>
            <person name="Podicherti R."/>
            <person name="Tsui H.-C.T."/>
            <person name="Winkler M.E."/>
        </authorList>
    </citation>
    <scope>NUCLEOTIDE SEQUENCE</scope>
</reference>
<dbReference type="FunFam" id="3.40.640.10:FF:000033">
    <property type="entry name" value="Aspartate aminotransferase"/>
    <property type="match status" value="1"/>
</dbReference>
<proteinExistence type="inferred from homology"/>